<sequence length="391" mass="44825">MKTIKPLSFVLGIVFLSACAQKKSEQVILIKNSLNIERSFETIEFTKSFLNVEDLVNIGIRDIETKELQVTQVVDNDGDGVFDELLFQPKVEANSEKKYAIVKISDKEKLKVKNYCYSRFVPERTDDYAWENNRVAFRVFGPTAQKMKENGVKGGTLSSGVDAWLKRVEYPIINKWYKENDENIGSYHKDHGEGLDNFHVGISRGVGGIAVKQDSVYHYSKNYTKWRTITTGPIRTSFYLEYENWDAGSNQITESKIISLDKGSNLSKFEIKIEGTQTVSVGLTLHEKDGNVKGNIDNSWVSYWQPHKGSELGTAIVTPKEYFLSYEKYETDAVDESNAYAHLKVIDNTVIYYSGFGWKKSYQFKNNQEWEDYLNCFSRKIKNPLVVELID</sequence>
<proteinExistence type="predicted"/>
<reference evidence="1 2" key="1">
    <citation type="submission" date="2016-05" db="EMBL/GenBank/DDBJ databases">
        <title>Draft Genome Sequence of Algibacter sp. Strain SK-16 Isolated from the Surface Water of Aburatsubo Inlet.</title>
        <authorList>
            <person name="Wong S.-K."/>
            <person name="Yoshizawa S."/>
            <person name="Nakajima Y."/>
            <person name="Ogura Y."/>
            <person name="Tetsuya H."/>
            <person name="Hamasaki K."/>
        </authorList>
    </citation>
    <scope>NUCLEOTIDE SEQUENCE [LARGE SCALE GENOMIC DNA]</scope>
    <source>
        <strain evidence="1 2">SK-16</strain>
    </source>
</reference>
<dbReference type="AlphaFoldDB" id="A0A1E5TBR5"/>
<protein>
    <submittedName>
        <fullName evidence="1">DUF4861 domain-containing protein</fullName>
    </submittedName>
</protein>
<evidence type="ECO:0000313" key="2">
    <source>
        <dbReference type="Proteomes" id="UP000095713"/>
    </source>
</evidence>
<dbReference type="Proteomes" id="UP000095713">
    <property type="component" value="Unassembled WGS sequence"/>
</dbReference>
<dbReference type="RefSeq" id="WP_069829493.1">
    <property type="nucleotide sequence ID" value="NZ_MDJD01000028.1"/>
</dbReference>
<dbReference type="EMBL" id="MDJD01000028">
    <property type="protein sequence ID" value="OEK08811.1"/>
    <property type="molecule type" value="Genomic_DNA"/>
</dbReference>
<keyword evidence="2" id="KW-1185">Reference proteome</keyword>
<dbReference type="PROSITE" id="PS51257">
    <property type="entry name" value="PROKAR_LIPOPROTEIN"/>
    <property type="match status" value="1"/>
</dbReference>
<name>A0A1E5TBR5_9FLAO</name>
<dbReference type="STRING" id="1849968.A8C32_00615"/>
<accession>A0A1E5TBR5</accession>
<dbReference type="Pfam" id="PF16153">
    <property type="entry name" value="DUF4861"/>
    <property type="match status" value="1"/>
</dbReference>
<gene>
    <name evidence="1" type="ORF">A8C32_00615</name>
</gene>
<organism evidence="1 2">
    <name type="scientific">Flavivirga aquatica</name>
    <dbReference type="NCBI Taxonomy" id="1849968"/>
    <lineage>
        <taxon>Bacteria</taxon>
        <taxon>Pseudomonadati</taxon>
        <taxon>Bacteroidota</taxon>
        <taxon>Flavobacteriia</taxon>
        <taxon>Flavobacteriales</taxon>
        <taxon>Flavobacteriaceae</taxon>
        <taxon>Flavivirga</taxon>
    </lineage>
</organism>
<evidence type="ECO:0000313" key="1">
    <source>
        <dbReference type="EMBL" id="OEK08811.1"/>
    </source>
</evidence>
<comment type="caution">
    <text evidence="1">The sequence shown here is derived from an EMBL/GenBank/DDBJ whole genome shotgun (WGS) entry which is preliminary data.</text>
</comment>
<dbReference type="InterPro" id="IPR032342">
    <property type="entry name" value="DUF4861"/>
</dbReference>
<dbReference type="OrthoDB" id="9800230at2"/>